<dbReference type="Gene3D" id="1.20.120.1770">
    <property type="match status" value="1"/>
</dbReference>
<keyword evidence="5" id="KW-1185">Reference proteome</keyword>
<name>A0AAN7BGN5_9PEZI</name>
<dbReference type="Pfam" id="PF16010">
    <property type="entry name" value="CDH-cyt"/>
    <property type="match status" value="1"/>
</dbReference>
<organism evidence="4 5">
    <name type="scientific">Podospora fimiseda</name>
    <dbReference type="NCBI Taxonomy" id="252190"/>
    <lineage>
        <taxon>Eukaryota</taxon>
        <taxon>Fungi</taxon>
        <taxon>Dikarya</taxon>
        <taxon>Ascomycota</taxon>
        <taxon>Pezizomycotina</taxon>
        <taxon>Sordariomycetes</taxon>
        <taxon>Sordariomycetidae</taxon>
        <taxon>Sordariales</taxon>
        <taxon>Podosporaceae</taxon>
        <taxon>Podospora</taxon>
    </lineage>
</organism>
<dbReference type="PANTHER" id="PTHR47797:SF1">
    <property type="entry name" value="CYTOCHROME B561 DOMAIN-CONTAINING PROTEIN-RELATED"/>
    <property type="match status" value="1"/>
</dbReference>
<reference evidence="4" key="2">
    <citation type="submission" date="2023-05" db="EMBL/GenBank/DDBJ databases">
        <authorList>
            <consortium name="Lawrence Berkeley National Laboratory"/>
            <person name="Steindorff A."/>
            <person name="Hensen N."/>
            <person name="Bonometti L."/>
            <person name="Westerberg I."/>
            <person name="Brannstrom I.O."/>
            <person name="Guillou S."/>
            <person name="Cros-Aarteil S."/>
            <person name="Calhoun S."/>
            <person name="Haridas S."/>
            <person name="Kuo A."/>
            <person name="Mondo S."/>
            <person name="Pangilinan J."/>
            <person name="Riley R."/>
            <person name="Labutti K."/>
            <person name="Andreopoulos B."/>
            <person name="Lipzen A."/>
            <person name="Chen C."/>
            <person name="Yanf M."/>
            <person name="Daum C."/>
            <person name="Ng V."/>
            <person name="Clum A."/>
            <person name="Ohm R."/>
            <person name="Martin F."/>
            <person name="Silar P."/>
            <person name="Natvig D."/>
            <person name="Lalanne C."/>
            <person name="Gautier V."/>
            <person name="Ament-Velasquez S.L."/>
            <person name="Kruys A."/>
            <person name="Hutchinson M.I."/>
            <person name="Powell A.J."/>
            <person name="Barry K."/>
            <person name="Miller A.N."/>
            <person name="Grigoriev I.V."/>
            <person name="Debuchy R."/>
            <person name="Gladieux P."/>
            <person name="Thoren M.H."/>
            <person name="Johannesson H."/>
        </authorList>
    </citation>
    <scope>NUCLEOTIDE SEQUENCE</scope>
    <source>
        <strain evidence="4">CBS 990.96</strain>
    </source>
</reference>
<dbReference type="PANTHER" id="PTHR47797">
    <property type="entry name" value="DEHYDROGENASE, PUTATIVE (AFU_ORTHOLOGUE AFUA_8G05805)-RELATED"/>
    <property type="match status" value="1"/>
</dbReference>
<feature type="chain" id="PRO_5042811687" description="DOMON domain-containing protein" evidence="2">
    <location>
        <begin position="31"/>
        <end position="415"/>
    </location>
</feature>
<feature type="transmembrane region" description="Helical" evidence="1">
    <location>
        <begin position="335"/>
        <end position="359"/>
    </location>
</feature>
<comment type="caution">
    <text evidence="4">The sequence shown here is derived from an EMBL/GenBank/DDBJ whole genome shotgun (WGS) entry which is preliminary data.</text>
</comment>
<keyword evidence="2" id="KW-0732">Signal</keyword>
<keyword evidence="1" id="KW-0472">Membrane</keyword>
<dbReference type="EMBL" id="MU865483">
    <property type="protein sequence ID" value="KAK4222235.1"/>
    <property type="molecule type" value="Genomic_DNA"/>
</dbReference>
<dbReference type="AlphaFoldDB" id="A0AAN7BGN5"/>
<dbReference type="SUPFAM" id="SSF49344">
    <property type="entry name" value="CBD9-like"/>
    <property type="match status" value="1"/>
</dbReference>
<dbReference type="InterPro" id="IPR015920">
    <property type="entry name" value="Cellobiose_DH-like_cyt"/>
</dbReference>
<dbReference type="InterPro" id="IPR005018">
    <property type="entry name" value="DOMON_domain"/>
</dbReference>
<gene>
    <name evidence="4" type="ORF">QBC38DRAFT_88574</name>
</gene>
<dbReference type="Proteomes" id="UP001301958">
    <property type="component" value="Unassembled WGS sequence"/>
</dbReference>
<evidence type="ECO:0000313" key="5">
    <source>
        <dbReference type="Proteomes" id="UP001301958"/>
    </source>
</evidence>
<feature type="transmembrane region" description="Helical" evidence="1">
    <location>
        <begin position="260"/>
        <end position="280"/>
    </location>
</feature>
<feature type="signal peptide" evidence="2">
    <location>
        <begin position="1"/>
        <end position="30"/>
    </location>
</feature>
<keyword evidence="1" id="KW-1133">Transmembrane helix</keyword>
<dbReference type="SMART" id="SM00664">
    <property type="entry name" value="DoH"/>
    <property type="match status" value="1"/>
</dbReference>
<accession>A0AAN7BGN5</accession>
<evidence type="ECO:0000256" key="2">
    <source>
        <dbReference type="SAM" id="SignalP"/>
    </source>
</evidence>
<reference evidence="4" key="1">
    <citation type="journal article" date="2023" name="Mol. Phylogenet. Evol.">
        <title>Genome-scale phylogeny and comparative genomics of the fungal order Sordariales.</title>
        <authorList>
            <person name="Hensen N."/>
            <person name="Bonometti L."/>
            <person name="Westerberg I."/>
            <person name="Brannstrom I.O."/>
            <person name="Guillou S."/>
            <person name="Cros-Aarteil S."/>
            <person name="Calhoun S."/>
            <person name="Haridas S."/>
            <person name="Kuo A."/>
            <person name="Mondo S."/>
            <person name="Pangilinan J."/>
            <person name="Riley R."/>
            <person name="LaButti K."/>
            <person name="Andreopoulos B."/>
            <person name="Lipzen A."/>
            <person name="Chen C."/>
            <person name="Yan M."/>
            <person name="Daum C."/>
            <person name="Ng V."/>
            <person name="Clum A."/>
            <person name="Steindorff A."/>
            <person name="Ohm R.A."/>
            <person name="Martin F."/>
            <person name="Silar P."/>
            <person name="Natvig D.O."/>
            <person name="Lalanne C."/>
            <person name="Gautier V."/>
            <person name="Ament-Velasquez S.L."/>
            <person name="Kruys A."/>
            <person name="Hutchinson M.I."/>
            <person name="Powell A.J."/>
            <person name="Barry K."/>
            <person name="Miller A.N."/>
            <person name="Grigoriev I.V."/>
            <person name="Debuchy R."/>
            <person name="Gladieux P."/>
            <person name="Hiltunen Thoren M."/>
            <person name="Johannesson H."/>
        </authorList>
    </citation>
    <scope>NUCLEOTIDE SEQUENCE</scope>
    <source>
        <strain evidence="4">CBS 990.96</strain>
    </source>
</reference>
<sequence>MMASISWSQSRLQWLHILCLITQLLPFALAEFKAATFYIQEADTFIALNLPTDSQDINFYIDAPNWYSYTAIGFSSDMSDSMMLVMHRDASGTGVTVSPRRSTGHTEPIHDPTVRITLNSFEDVVLEMRANGTCHSCRSLLKGAWATGSSDNTLPVIYAVGPNKASLRTDALDTPIRRHVGHGEFSVSVNDATGSGGIGPLDLTEIRSRGPEIDMRHTSVKASVAHGVLFAITAVAIAPFDMLVGTFLTKWPKLHAVTTGGYFAFAMGALVPGVVISSQHLITKKFATPHQILGMITIVFLTLNLFLGVGLWYIKRRIWADFKDAPKAVNVMDKVHLWTGRLMCLLLLVNVGLGLQLSLRRNTIILAYAAVVGGVLVFLIPIYFIIWKCTRARKPKQQDGPHELQESIYDHWHNR</sequence>
<feature type="domain" description="DOMON" evidence="3">
    <location>
        <begin position="69"/>
        <end position="161"/>
    </location>
</feature>
<keyword evidence="1" id="KW-0812">Transmembrane</keyword>
<feature type="transmembrane region" description="Helical" evidence="1">
    <location>
        <begin position="292"/>
        <end position="314"/>
    </location>
</feature>
<evidence type="ECO:0000259" key="3">
    <source>
        <dbReference type="SMART" id="SM00664"/>
    </source>
</evidence>
<evidence type="ECO:0000313" key="4">
    <source>
        <dbReference type="EMBL" id="KAK4222235.1"/>
    </source>
</evidence>
<feature type="transmembrane region" description="Helical" evidence="1">
    <location>
        <begin position="365"/>
        <end position="386"/>
    </location>
</feature>
<feature type="transmembrane region" description="Helical" evidence="1">
    <location>
        <begin position="224"/>
        <end position="248"/>
    </location>
</feature>
<protein>
    <recommendedName>
        <fullName evidence="3">DOMON domain-containing protein</fullName>
    </recommendedName>
</protein>
<dbReference type="CDD" id="cd09630">
    <property type="entry name" value="CDH_like_cytochrome"/>
    <property type="match status" value="1"/>
</dbReference>
<evidence type="ECO:0000256" key="1">
    <source>
        <dbReference type="SAM" id="Phobius"/>
    </source>
</evidence>
<dbReference type="Gene3D" id="2.60.40.1210">
    <property type="entry name" value="Cellobiose dehydrogenase, cytochrome domain"/>
    <property type="match status" value="1"/>
</dbReference>
<proteinExistence type="predicted"/>